<evidence type="ECO:0000256" key="1">
    <source>
        <dbReference type="SAM" id="Phobius"/>
    </source>
</evidence>
<proteinExistence type="predicted"/>
<keyword evidence="1" id="KW-0812">Transmembrane</keyword>
<accession>A0A4R9BPH8</accession>
<reference evidence="2 3" key="1">
    <citation type="submission" date="2019-03" db="EMBL/GenBank/DDBJ databases">
        <title>Genomics of glacier-inhabiting Cryobacterium strains.</title>
        <authorList>
            <person name="Liu Q."/>
            <person name="Xin Y.-H."/>
        </authorList>
    </citation>
    <scope>NUCLEOTIDE SEQUENCE [LARGE SCALE GENOMIC DNA]</scope>
    <source>
        <strain evidence="2 3">Sr59</strain>
    </source>
</reference>
<comment type="caution">
    <text evidence="2">The sequence shown here is derived from an EMBL/GenBank/DDBJ whole genome shotgun (WGS) entry which is preliminary data.</text>
</comment>
<feature type="transmembrane region" description="Helical" evidence="1">
    <location>
        <begin position="100"/>
        <end position="120"/>
    </location>
</feature>
<feature type="transmembrane region" description="Helical" evidence="1">
    <location>
        <begin position="200"/>
        <end position="219"/>
    </location>
</feature>
<evidence type="ECO:0000313" key="2">
    <source>
        <dbReference type="EMBL" id="TFD88546.1"/>
    </source>
</evidence>
<keyword evidence="3" id="KW-1185">Reference proteome</keyword>
<keyword evidence="1" id="KW-0472">Membrane</keyword>
<name>A0A4R9BPH8_9MICO</name>
<dbReference type="AlphaFoldDB" id="A0A4R9BPH8"/>
<feature type="transmembrane region" description="Helical" evidence="1">
    <location>
        <begin position="299"/>
        <end position="321"/>
    </location>
</feature>
<dbReference type="EMBL" id="SOHM01000029">
    <property type="protein sequence ID" value="TFD88546.1"/>
    <property type="molecule type" value="Genomic_DNA"/>
</dbReference>
<feature type="transmembrane region" description="Helical" evidence="1">
    <location>
        <begin position="66"/>
        <end position="88"/>
    </location>
</feature>
<feature type="transmembrane region" description="Helical" evidence="1">
    <location>
        <begin position="247"/>
        <end position="266"/>
    </location>
</feature>
<dbReference type="Proteomes" id="UP000298468">
    <property type="component" value="Unassembled WGS sequence"/>
</dbReference>
<feature type="transmembrane region" description="Helical" evidence="1">
    <location>
        <begin position="14"/>
        <end position="39"/>
    </location>
</feature>
<dbReference type="OrthoDB" id="5067075at2"/>
<gene>
    <name evidence="2" type="ORF">E3T61_11985</name>
</gene>
<dbReference type="RefSeq" id="WP_134641091.1">
    <property type="nucleotide sequence ID" value="NZ_SOHM01000029.1"/>
</dbReference>
<organism evidence="2 3">
    <name type="scientific">Cryobacterium lactosi</name>
    <dbReference type="NCBI Taxonomy" id="1259202"/>
    <lineage>
        <taxon>Bacteria</taxon>
        <taxon>Bacillati</taxon>
        <taxon>Actinomycetota</taxon>
        <taxon>Actinomycetes</taxon>
        <taxon>Micrococcales</taxon>
        <taxon>Microbacteriaceae</taxon>
        <taxon>Cryobacterium</taxon>
    </lineage>
</organism>
<protein>
    <submittedName>
        <fullName evidence="2">Uncharacterized protein</fullName>
    </submittedName>
</protein>
<feature type="transmembrane region" description="Helical" evidence="1">
    <location>
        <begin position="145"/>
        <end position="167"/>
    </location>
</feature>
<sequence length="342" mass="36947">MSQHVLALPSPIDLAAAAFTLPLFSLVLAALIIAGTLFVPRLHNRAGGTASPTAPVTARYRPEHRALGISAIAVILVFAVENIVRGYLLNLSDIVEWWQYATPIFAAVLCLAMTLALIVLKGAHQPERPVVPTTRRTWLSFSPRAVLIGASAAFIALLGTTVAAGLASSSDDRGRFIYLEIPVPNTEIEPLRPWFYGWDFGVPVLICLAALAVVTWATLRRNAMRPYLRPETVTAERLARIQVASGAVSIATAAVLLALGGAFRFIGRSGSLSQLTIGNDDTIYDMVWKYAEFAAVARYLAPALEITGFVLLLFVAIRLLHRPTPEGHGLRPQPSAQPETVR</sequence>
<keyword evidence="1" id="KW-1133">Transmembrane helix</keyword>
<evidence type="ECO:0000313" key="3">
    <source>
        <dbReference type="Proteomes" id="UP000298468"/>
    </source>
</evidence>